<dbReference type="OrthoDB" id="4409797at2"/>
<dbReference type="EMBL" id="CP011545">
    <property type="protein sequence ID" value="AKK08130.1"/>
    <property type="molecule type" value="Genomic_DNA"/>
</dbReference>
<sequence length="221" mass="23420">MTWTLALAATPTGIGAAKLGATGTPTSVGFFSDIDRAVRAAAQGESSKLPGHTVLITEVGIPSYELKWYLGELVIEKIPAREVQVRTDIEVLSTAYGSAVVLIDVDRDIMVPPPATGGEPIHFGRASEIVDADPAVRPILIGHPDTRGGVVDAFADLAPEVIDRQDLARLALLHPTTESIVTIPESTPEVEPTDTKDRNTRNLVLILVVAAAIILGVSFLF</sequence>
<feature type="transmembrane region" description="Helical" evidence="1">
    <location>
        <begin position="203"/>
        <end position="220"/>
    </location>
</feature>
<keyword evidence="1" id="KW-1133">Transmembrane helix</keyword>
<reference evidence="2 3" key="1">
    <citation type="journal article" date="2015" name="Genome Announc.">
        <title>Complete Genome Sequence of the Type Strain Corynebacterium testudinoris DSM 44614, Recovered from Necrotic Lesions in the Mouth of a Tortoise.</title>
        <authorList>
            <person name="Ruckert C."/>
            <person name="Kriete M."/>
            <person name="Jaenicke S."/>
            <person name="Winkler A."/>
            <person name="Tauch A."/>
        </authorList>
    </citation>
    <scope>NUCLEOTIDE SEQUENCE [LARGE SCALE GENOMIC DNA]</scope>
    <source>
        <strain evidence="2 3">DSM 44614</strain>
    </source>
</reference>
<dbReference type="PATRIC" id="fig|136857.5.peg.668"/>
<dbReference type="STRING" id="136857.CTEST_03380"/>
<evidence type="ECO:0000313" key="3">
    <source>
        <dbReference type="Proteomes" id="UP000035540"/>
    </source>
</evidence>
<evidence type="ECO:0000313" key="2">
    <source>
        <dbReference type="EMBL" id="AKK08130.1"/>
    </source>
</evidence>
<dbReference type="AlphaFoldDB" id="A0A0G3H5X6"/>
<name>A0A0G3H5X6_9CORY</name>
<keyword evidence="1" id="KW-0472">Membrane</keyword>
<gene>
    <name evidence="2" type="ORF">CTEST_03380</name>
</gene>
<dbReference type="KEGG" id="cted:CTEST_03380"/>
<evidence type="ECO:0000256" key="1">
    <source>
        <dbReference type="SAM" id="Phobius"/>
    </source>
</evidence>
<organism evidence="2 3">
    <name type="scientific">Corynebacterium testudinoris</name>
    <dbReference type="NCBI Taxonomy" id="136857"/>
    <lineage>
        <taxon>Bacteria</taxon>
        <taxon>Bacillati</taxon>
        <taxon>Actinomycetota</taxon>
        <taxon>Actinomycetes</taxon>
        <taxon>Mycobacteriales</taxon>
        <taxon>Corynebacteriaceae</taxon>
        <taxon>Corynebacterium</taxon>
    </lineage>
</organism>
<protein>
    <submittedName>
        <fullName evidence="2">Uncharacterized protein</fullName>
    </submittedName>
</protein>
<reference evidence="3" key="2">
    <citation type="submission" date="2015-05" db="EMBL/GenBank/DDBJ databases">
        <title>Complete genome sequence of Corynebacterium testudinoris DSM 44614, recovered from necrotic lesions in the mouth of a tortoise.</title>
        <authorList>
            <person name="Ruckert C."/>
            <person name="Albersmeier A."/>
            <person name="Winkler A."/>
            <person name="Tauch A."/>
        </authorList>
    </citation>
    <scope>NUCLEOTIDE SEQUENCE [LARGE SCALE GENOMIC DNA]</scope>
    <source>
        <strain evidence="3">DSM 44614</strain>
    </source>
</reference>
<dbReference type="RefSeq" id="WP_047252539.1">
    <property type="nucleotide sequence ID" value="NZ_CP011545.1"/>
</dbReference>
<keyword evidence="3" id="KW-1185">Reference proteome</keyword>
<dbReference type="Proteomes" id="UP000035540">
    <property type="component" value="Chromosome"/>
</dbReference>
<proteinExistence type="predicted"/>
<keyword evidence="1" id="KW-0812">Transmembrane</keyword>
<accession>A0A0G3H5X6</accession>